<gene>
    <name evidence="2" type="ORF">OC940_05345</name>
</gene>
<keyword evidence="1" id="KW-0812">Transmembrane</keyword>
<organism evidence="2 3">
    <name type="scientific">Pseudomonas koreensis</name>
    <dbReference type="NCBI Taxonomy" id="198620"/>
    <lineage>
        <taxon>Bacteria</taxon>
        <taxon>Pseudomonadati</taxon>
        <taxon>Pseudomonadota</taxon>
        <taxon>Gammaproteobacteria</taxon>
        <taxon>Pseudomonadales</taxon>
        <taxon>Pseudomonadaceae</taxon>
        <taxon>Pseudomonas</taxon>
    </lineage>
</organism>
<evidence type="ECO:0000256" key="1">
    <source>
        <dbReference type="SAM" id="Phobius"/>
    </source>
</evidence>
<keyword evidence="3" id="KW-1185">Reference proteome</keyword>
<keyword evidence="1" id="KW-0472">Membrane</keyword>
<evidence type="ECO:0000313" key="2">
    <source>
        <dbReference type="EMBL" id="MCU7247227.1"/>
    </source>
</evidence>
<accession>A0A9X2XEX2</accession>
<feature type="transmembrane region" description="Helical" evidence="1">
    <location>
        <begin position="101"/>
        <end position="119"/>
    </location>
</feature>
<proteinExistence type="predicted"/>
<reference evidence="2" key="2">
    <citation type="journal article" date="2023" name="mSystems">
        <title>Charting the Lipopeptidome of Nonpathogenic Pseudomonas.</title>
        <authorList>
            <person name="Cesa-Luna C."/>
            <person name="Geudens N."/>
            <person name="Girard L."/>
            <person name="De Roo V."/>
            <person name="Maklad H.R."/>
            <person name="Martins J.C."/>
            <person name="Hofte M."/>
            <person name="De Mot R."/>
        </authorList>
    </citation>
    <scope>NUCLEOTIDE SEQUENCE</scope>
    <source>
        <strain evidence="2">B1M3-32</strain>
    </source>
</reference>
<comment type="caution">
    <text evidence="2">The sequence shown here is derived from an EMBL/GenBank/DDBJ whole genome shotgun (WGS) entry which is preliminary data.</text>
</comment>
<sequence>MSDLKKLTLTVKNFNLQASSELDALYSQVRCEDAQGKTFHFKQVVMLQYLSRHGAMVTDTPRTWYYKHLSKKAIVLVAFEKNNGKVEYDLDHMKATARSSVLKGIVYALAAVPAGIIVATATYGAGLLLIPMFLYGSYKCAFKFPKMLRRQTLINDLAQHGIVVK</sequence>
<dbReference type="RefSeq" id="WP_301621205.1">
    <property type="nucleotide sequence ID" value="NZ_JAOSKY010000002.1"/>
</dbReference>
<dbReference type="AlphaFoldDB" id="A0A9X2XEX2"/>
<dbReference type="EMBL" id="JAOSKY010000002">
    <property type="protein sequence ID" value="MCU7247227.1"/>
    <property type="molecule type" value="Genomic_DNA"/>
</dbReference>
<name>A0A9X2XEX2_9PSED</name>
<protein>
    <submittedName>
        <fullName evidence="2">Uncharacterized protein</fullName>
    </submittedName>
</protein>
<reference evidence="2" key="1">
    <citation type="submission" date="2022-09" db="EMBL/GenBank/DDBJ databases">
        <authorList>
            <person name="Cesa-Luna C."/>
            <person name="Girard L."/>
            <person name="Lood C."/>
            <person name="Hofte M."/>
            <person name="De Mot R."/>
        </authorList>
    </citation>
    <scope>NUCLEOTIDE SEQUENCE</scope>
    <source>
        <strain evidence="2">B1M3-32</strain>
    </source>
</reference>
<dbReference type="Proteomes" id="UP001139955">
    <property type="component" value="Unassembled WGS sequence"/>
</dbReference>
<keyword evidence="1" id="KW-1133">Transmembrane helix</keyword>
<evidence type="ECO:0000313" key="3">
    <source>
        <dbReference type="Proteomes" id="UP001139955"/>
    </source>
</evidence>